<name>A0A914XES2_9BILA</name>
<accession>A0A914XES2</accession>
<feature type="region of interest" description="Disordered" evidence="1">
    <location>
        <begin position="1"/>
        <end position="77"/>
    </location>
</feature>
<dbReference type="AlphaFoldDB" id="A0A914XES2"/>
<dbReference type="Proteomes" id="UP000887566">
    <property type="component" value="Unplaced"/>
</dbReference>
<sequence length="124" mass="12921">MGCKLSRSASQEDVNGVKQSDERGGKSRKGLFGSKQQRRADAPTEEDDIVGDVPVAPIGRHIGPANSVLSRRDTPAGGLLFDPLSNGMHDGRAGDSSSTSALLTNFQDRLVSSGVACTKPIGIS</sequence>
<keyword evidence="2" id="KW-1185">Reference proteome</keyword>
<dbReference type="WBParaSite" id="PSAMB.scaffold792size41295.g8934.t1">
    <property type="protein sequence ID" value="PSAMB.scaffold792size41295.g8934.t1"/>
    <property type="gene ID" value="PSAMB.scaffold792size41295.g8934"/>
</dbReference>
<reference evidence="3" key="1">
    <citation type="submission" date="2022-11" db="UniProtKB">
        <authorList>
            <consortium name="WormBaseParasite"/>
        </authorList>
    </citation>
    <scope>IDENTIFICATION</scope>
</reference>
<evidence type="ECO:0000256" key="1">
    <source>
        <dbReference type="SAM" id="MobiDB-lite"/>
    </source>
</evidence>
<organism evidence="2 3">
    <name type="scientific">Plectus sambesii</name>
    <dbReference type="NCBI Taxonomy" id="2011161"/>
    <lineage>
        <taxon>Eukaryota</taxon>
        <taxon>Metazoa</taxon>
        <taxon>Ecdysozoa</taxon>
        <taxon>Nematoda</taxon>
        <taxon>Chromadorea</taxon>
        <taxon>Plectida</taxon>
        <taxon>Plectina</taxon>
        <taxon>Plectoidea</taxon>
        <taxon>Plectidae</taxon>
        <taxon>Plectus</taxon>
    </lineage>
</organism>
<protein>
    <submittedName>
        <fullName evidence="3">Uncharacterized protein</fullName>
    </submittedName>
</protein>
<evidence type="ECO:0000313" key="2">
    <source>
        <dbReference type="Proteomes" id="UP000887566"/>
    </source>
</evidence>
<evidence type="ECO:0000313" key="3">
    <source>
        <dbReference type="WBParaSite" id="PSAMB.scaffold792size41295.g8934.t1"/>
    </source>
</evidence>
<proteinExistence type="predicted"/>